<dbReference type="InterPro" id="IPR028978">
    <property type="entry name" value="Chorismate_lyase_/UTRA_dom_sf"/>
</dbReference>
<protein>
    <recommendedName>
        <fullName evidence="4">Transmembrane protein</fullName>
    </recommendedName>
</protein>
<keyword evidence="1" id="KW-1133">Transmembrane helix</keyword>
<dbReference type="Gene3D" id="3.40.1410.10">
    <property type="entry name" value="Chorismate lyase-like"/>
    <property type="match status" value="1"/>
</dbReference>
<dbReference type="OrthoDB" id="5673at2759"/>
<sequence>MTSVAKYSARSMSVGFAWPSEVTGLERVVLSAQGDLQRNLSAFFARPITVSLLSSRAYTQGRSDDKLVPLSMPISTAVASASPTTPVIQQRKVNLMCAGKVVCTATSTVRIASPECATLVLEEKYAIGQVFLRLAKSPAFELVTVGMGPSREVGLDAKMSADHGHHEGKQLWRKYRLTIPEFECDILEVFPSREMFTRCEEWLLDSSVHNRTFSKLRLGLNPKVKWILYSLYALVLLTVGVWEFWKIYTKLQDTDT</sequence>
<feature type="transmembrane region" description="Helical" evidence="1">
    <location>
        <begin position="226"/>
        <end position="245"/>
    </location>
</feature>
<keyword evidence="1" id="KW-0812">Transmembrane</keyword>
<accession>A0A0C2X9R1</accession>
<dbReference type="HOGENOM" id="CLU_093919_0_0_1"/>
<evidence type="ECO:0008006" key="4">
    <source>
        <dbReference type="Google" id="ProtNLM"/>
    </source>
</evidence>
<dbReference type="EMBL" id="KN818242">
    <property type="protein sequence ID" value="KIL65498.1"/>
    <property type="molecule type" value="Genomic_DNA"/>
</dbReference>
<gene>
    <name evidence="2" type="ORF">M378DRAFT_162118</name>
</gene>
<name>A0A0C2X9R1_AMAMK</name>
<dbReference type="Proteomes" id="UP000054549">
    <property type="component" value="Unassembled WGS sequence"/>
</dbReference>
<dbReference type="SUPFAM" id="SSF64288">
    <property type="entry name" value="Chorismate lyase-like"/>
    <property type="match status" value="1"/>
</dbReference>
<organism evidence="2 3">
    <name type="scientific">Amanita muscaria (strain Koide BX008)</name>
    <dbReference type="NCBI Taxonomy" id="946122"/>
    <lineage>
        <taxon>Eukaryota</taxon>
        <taxon>Fungi</taxon>
        <taxon>Dikarya</taxon>
        <taxon>Basidiomycota</taxon>
        <taxon>Agaricomycotina</taxon>
        <taxon>Agaricomycetes</taxon>
        <taxon>Agaricomycetidae</taxon>
        <taxon>Agaricales</taxon>
        <taxon>Pluteineae</taxon>
        <taxon>Amanitaceae</taxon>
        <taxon>Amanita</taxon>
    </lineage>
</organism>
<proteinExistence type="predicted"/>
<dbReference type="InParanoid" id="A0A0C2X9R1"/>
<dbReference type="AlphaFoldDB" id="A0A0C2X9R1"/>
<dbReference type="STRING" id="946122.A0A0C2X9R1"/>
<keyword evidence="3" id="KW-1185">Reference proteome</keyword>
<evidence type="ECO:0000313" key="2">
    <source>
        <dbReference type="EMBL" id="KIL65498.1"/>
    </source>
</evidence>
<keyword evidence="1" id="KW-0472">Membrane</keyword>
<evidence type="ECO:0000313" key="3">
    <source>
        <dbReference type="Proteomes" id="UP000054549"/>
    </source>
</evidence>
<reference evidence="2 3" key="1">
    <citation type="submission" date="2014-04" db="EMBL/GenBank/DDBJ databases">
        <title>Evolutionary Origins and Diversification of the Mycorrhizal Mutualists.</title>
        <authorList>
            <consortium name="DOE Joint Genome Institute"/>
            <consortium name="Mycorrhizal Genomics Consortium"/>
            <person name="Kohler A."/>
            <person name="Kuo A."/>
            <person name="Nagy L.G."/>
            <person name="Floudas D."/>
            <person name="Copeland A."/>
            <person name="Barry K.W."/>
            <person name="Cichocki N."/>
            <person name="Veneault-Fourrey C."/>
            <person name="LaButti K."/>
            <person name="Lindquist E.A."/>
            <person name="Lipzen A."/>
            <person name="Lundell T."/>
            <person name="Morin E."/>
            <person name="Murat C."/>
            <person name="Riley R."/>
            <person name="Ohm R."/>
            <person name="Sun H."/>
            <person name="Tunlid A."/>
            <person name="Henrissat B."/>
            <person name="Grigoriev I.V."/>
            <person name="Hibbett D.S."/>
            <person name="Martin F."/>
        </authorList>
    </citation>
    <scope>NUCLEOTIDE SEQUENCE [LARGE SCALE GENOMIC DNA]</scope>
    <source>
        <strain evidence="2 3">Koide BX008</strain>
    </source>
</reference>
<evidence type="ECO:0000256" key="1">
    <source>
        <dbReference type="SAM" id="Phobius"/>
    </source>
</evidence>